<dbReference type="GO" id="GO:0006355">
    <property type="term" value="P:regulation of DNA-templated transcription"/>
    <property type="evidence" value="ECO:0007669"/>
    <property type="project" value="InterPro"/>
</dbReference>
<dbReference type="InterPro" id="IPR009057">
    <property type="entry name" value="Homeodomain-like_sf"/>
</dbReference>
<dbReference type="GO" id="GO:0003677">
    <property type="term" value="F:DNA binding"/>
    <property type="evidence" value="ECO:0007669"/>
    <property type="project" value="InterPro"/>
</dbReference>
<dbReference type="OrthoDB" id="7615026at2759"/>
<gene>
    <name evidence="4" type="ORF">WH47_04097</name>
</gene>
<dbReference type="InterPro" id="IPR036388">
    <property type="entry name" value="WH-like_DNA-bd_sf"/>
</dbReference>
<dbReference type="AlphaFoldDB" id="A0A0L7QXW6"/>
<keyword evidence="2" id="KW-0563">Paired box</keyword>
<dbReference type="Pfam" id="PF00292">
    <property type="entry name" value="PAX"/>
    <property type="match status" value="1"/>
</dbReference>
<evidence type="ECO:0000256" key="2">
    <source>
        <dbReference type="ARBA" id="ARBA00022724"/>
    </source>
</evidence>
<dbReference type="Proteomes" id="UP000053825">
    <property type="component" value="Unassembled WGS sequence"/>
</dbReference>
<protein>
    <recommendedName>
        <fullName evidence="3">Paired domain-containing protein</fullName>
    </recommendedName>
</protein>
<comment type="subcellular location">
    <subcellularLocation>
        <location evidence="1">Nucleus</location>
    </subcellularLocation>
</comment>
<accession>A0A0L7QXW6</accession>
<evidence type="ECO:0000259" key="3">
    <source>
        <dbReference type="Pfam" id="PF00292"/>
    </source>
</evidence>
<keyword evidence="5" id="KW-1185">Reference proteome</keyword>
<name>A0A0L7QXW6_9HYME</name>
<evidence type="ECO:0000313" key="5">
    <source>
        <dbReference type="Proteomes" id="UP000053825"/>
    </source>
</evidence>
<reference evidence="4 5" key="1">
    <citation type="submission" date="2015-07" db="EMBL/GenBank/DDBJ databases">
        <title>The genome of Habropoda laboriosa.</title>
        <authorList>
            <person name="Pan H."/>
            <person name="Kapheim K."/>
        </authorList>
    </citation>
    <scope>NUCLEOTIDE SEQUENCE [LARGE SCALE GENOMIC DNA]</scope>
    <source>
        <strain evidence="4">0110345459</strain>
    </source>
</reference>
<feature type="domain" description="Paired" evidence="3">
    <location>
        <begin position="5"/>
        <end position="87"/>
    </location>
</feature>
<proteinExistence type="predicted"/>
<dbReference type="InterPro" id="IPR001523">
    <property type="entry name" value="Paired_dom"/>
</dbReference>
<dbReference type="EMBL" id="KQ414700">
    <property type="protein sequence ID" value="KOC63379.1"/>
    <property type="molecule type" value="Genomic_DNA"/>
</dbReference>
<organism evidence="4 5">
    <name type="scientific">Habropoda laboriosa</name>
    <dbReference type="NCBI Taxonomy" id="597456"/>
    <lineage>
        <taxon>Eukaryota</taxon>
        <taxon>Metazoa</taxon>
        <taxon>Ecdysozoa</taxon>
        <taxon>Arthropoda</taxon>
        <taxon>Hexapoda</taxon>
        <taxon>Insecta</taxon>
        <taxon>Pterygota</taxon>
        <taxon>Neoptera</taxon>
        <taxon>Endopterygota</taxon>
        <taxon>Hymenoptera</taxon>
        <taxon>Apocrita</taxon>
        <taxon>Aculeata</taxon>
        <taxon>Apoidea</taxon>
        <taxon>Anthophila</taxon>
        <taxon>Apidae</taxon>
        <taxon>Habropoda</taxon>
    </lineage>
</organism>
<dbReference type="GO" id="GO:0005634">
    <property type="term" value="C:nucleus"/>
    <property type="evidence" value="ECO:0007669"/>
    <property type="project" value="UniProtKB-SubCell"/>
</dbReference>
<dbReference type="SUPFAM" id="SSF46689">
    <property type="entry name" value="Homeodomain-like"/>
    <property type="match status" value="1"/>
</dbReference>
<evidence type="ECO:0000313" key="4">
    <source>
        <dbReference type="EMBL" id="KOC63379.1"/>
    </source>
</evidence>
<dbReference type="STRING" id="597456.A0A0L7QXW6"/>
<dbReference type="Gene3D" id="1.10.10.10">
    <property type="entry name" value="Winged helix-like DNA-binding domain superfamily/Winged helix DNA-binding domain"/>
    <property type="match status" value="1"/>
</dbReference>
<evidence type="ECO:0000256" key="1">
    <source>
        <dbReference type="ARBA" id="ARBA00004123"/>
    </source>
</evidence>
<sequence>MGKSRQLNIAIRSAICTLHSEGKSERIIAAQLRLPKTTVHDTITRFQNTGSYESKKRSGRPKVTTKAEDKYIVLLNKRNRKKTGPEICAELNSTRTNAVSLTTVKTRLRNAGLFG</sequence>